<dbReference type="SMART" id="SM00397">
    <property type="entry name" value="t_SNARE"/>
    <property type="match status" value="1"/>
</dbReference>
<evidence type="ECO:0000256" key="1">
    <source>
        <dbReference type="ARBA" id="ARBA00004394"/>
    </source>
</evidence>
<gene>
    <name evidence="12" type="ORF">RMAR1173_LOCUS10414</name>
</gene>
<name>A0A7S2S2C5_9STRA</name>
<evidence type="ECO:0000256" key="7">
    <source>
        <dbReference type="ARBA" id="ARBA00023136"/>
    </source>
</evidence>
<dbReference type="AlphaFoldDB" id="A0A7S2S2C5"/>
<dbReference type="PANTHER" id="PTHR12791">
    <property type="entry name" value="GOLGI SNARE BET1-RELATED"/>
    <property type="match status" value="1"/>
</dbReference>
<evidence type="ECO:0000256" key="3">
    <source>
        <dbReference type="ARBA" id="ARBA00022692"/>
    </source>
</evidence>
<dbReference type="GO" id="GO:0015031">
    <property type="term" value="P:protein transport"/>
    <property type="evidence" value="ECO:0007669"/>
    <property type="project" value="UniProtKB-KW"/>
</dbReference>
<evidence type="ECO:0000256" key="5">
    <source>
        <dbReference type="ARBA" id="ARBA00022989"/>
    </source>
</evidence>
<evidence type="ECO:0000256" key="4">
    <source>
        <dbReference type="ARBA" id="ARBA00022927"/>
    </source>
</evidence>
<evidence type="ECO:0000259" key="11">
    <source>
        <dbReference type="PROSITE" id="PS50192"/>
    </source>
</evidence>
<reference evidence="12" key="1">
    <citation type="submission" date="2021-01" db="EMBL/GenBank/DDBJ databases">
        <authorList>
            <person name="Corre E."/>
            <person name="Pelletier E."/>
            <person name="Niang G."/>
            <person name="Scheremetjew M."/>
            <person name="Finn R."/>
            <person name="Kale V."/>
            <person name="Holt S."/>
            <person name="Cochrane G."/>
            <person name="Meng A."/>
            <person name="Brown T."/>
            <person name="Cohen L."/>
        </authorList>
    </citation>
    <scope>NUCLEOTIDE SEQUENCE</scope>
    <source>
        <strain evidence="12">CCMP1243</strain>
    </source>
</reference>
<evidence type="ECO:0000256" key="2">
    <source>
        <dbReference type="ARBA" id="ARBA00022448"/>
    </source>
</evidence>
<feature type="region of interest" description="Disordered" evidence="9">
    <location>
        <begin position="1"/>
        <end position="22"/>
    </location>
</feature>
<evidence type="ECO:0000256" key="9">
    <source>
        <dbReference type="SAM" id="MobiDB-lite"/>
    </source>
</evidence>
<dbReference type="PROSITE" id="PS50192">
    <property type="entry name" value="T_SNARE"/>
    <property type="match status" value="1"/>
</dbReference>
<evidence type="ECO:0000256" key="8">
    <source>
        <dbReference type="ARBA" id="ARBA00046280"/>
    </source>
</evidence>
<keyword evidence="5 10" id="KW-1133">Transmembrane helix</keyword>
<evidence type="ECO:0000313" key="12">
    <source>
        <dbReference type="EMBL" id="CAD9687429.1"/>
    </source>
</evidence>
<keyword evidence="7 10" id="KW-0472">Membrane</keyword>
<comment type="subcellular location">
    <subcellularLocation>
        <location evidence="8">Endomembrane system</location>
        <topology evidence="8">Single-pass type IV membrane protein</topology>
    </subcellularLocation>
    <subcellularLocation>
        <location evidence="1">Golgi apparatus membrane</location>
    </subcellularLocation>
</comment>
<dbReference type="GO" id="GO:0000139">
    <property type="term" value="C:Golgi membrane"/>
    <property type="evidence" value="ECO:0007669"/>
    <property type="project" value="UniProtKB-SubCell"/>
</dbReference>
<keyword evidence="3 10" id="KW-0812">Transmembrane</keyword>
<keyword evidence="2" id="KW-0813">Transport</keyword>
<dbReference type="EMBL" id="HBHJ01015676">
    <property type="protein sequence ID" value="CAD9687429.1"/>
    <property type="molecule type" value="Transcribed_RNA"/>
</dbReference>
<sequence>MRNRSEMSRNRGNGSGLFGSADQRVADTNRRLMEQQNNGKISALEDQVSRLKELTIDINAEVEEQNRLLGDMGGEMSSASDLLQQTLGKLGVMLNSGGSSHMVYLIGFIVFSFLVIYFIMTHKRAPTS</sequence>
<evidence type="ECO:0000256" key="10">
    <source>
        <dbReference type="SAM" id="Phobius"/>
    </source>
</evidence>
<accession>A0A7S2S2C5</accession>
<feature type="domain" description="T-SNARE coiled-coil homology" evidence="11">
    <location>
        <begin position="31"/>
        <end position="93"/>
    </location>
</feature>
<protein>
    <recommendedName>
        <fullName evidence="11">t-SNARE coiled-coil homology domain-containing protein</fullName>
    </recommendedName>
</protein>
<evidence type="ECO:0000256" key="6">
    <source>
        <dbReference type="ARBA" id="ARBA00023034"/>
    </source>
</evidence>
<keyword evidence="4" id="KW-0653">Protein transport</keyword>
<dbReference type="Gene3D" id="1.20.5.110">
    <property type="match status" value="1"/>
</dbReference>
<dbReference type="InterPro" id="IPR039899">
    <property type="entry name" value="BET1_SNARE"/>
</dbReference>
<organism evidence="12">
    <name type="scientific">Rhizochromulina marina</name>
    <dbReference type="NCBI Taxonomy" id="1034831"/>
    <lineage>
        <taxon>Eukaryota</taxon>
        <taxon>Sar</taxon>
        <taxon>Stramenopiles</taxon>
        <taxon>Ochrophyta</taxon>
        <taxon>Dictyochophyceae</taxon>
        <taxon>Rhizochromulinales</taxon>
        <taxon>Rhizochromulina</taxon>
    </lineage>
</organism>
<dbReference type="CDD" id="cd15853">
    <property type="entry name" value="SNARE_Bet1"/>
    <property type="match status" value="1"/>
</dbReference>
<dbReference type="SUPFAM" id="SSF58038">
    <property type="entry name" value="SNARE fusion complex"/>
    <property type="match status" value="1"/>
</dbReference>
<proteinExistence type="predicted"/>
<keyword evidence="6" id="KW-0333">Golgi apparatus</keyword>
<feature type="transmembrane region" description="Helical" evidence="10">
    <location>
        <begin position="102"/>
        <end position="120"/>
    </location>
</feature>
<dbReference type="InterPro" id="IPR000727">
    <property type="entry name" value="T_SNARE_dom"/>
</dbReference>